<accession>A0ABM9I5E6</accession>
<protein>
    <submittedName>
        <fullName evidence="1">N-acyl amino acid synthase of PEP-CTERM/exosortase system</fullName>
    </submittedName>
</protein>
<reference evidence="1 2" key="1">
    <citation type="submission" date="2023-03" db="EMBL/GenBank/DDBJ databases">
        <authorList>
            <person name="Pearce D."/>
        </authorList>
    </citation>
    <scope>NUCLEOTIDE SEQUENCE [LARGE SCALE GENOMIC DNA]</scope>
    <source>
        <strain evidence="1">Msz</strain>
    </source>
</reference>
<evidence type="ECO:0000313" key="2">
    <source>
        <dbReference type="Proteomes" id="UP001162030"/>
    </source>
</evidence>
<organism evidence="1 2">
    <name type="scientific">Methylocaldum szegediense</name>
    <dbReference type="NCBI Taxonomy" id="73780"/>
    <lineage>
        <taxon>Bacteria</taxon>
        <taxon>Pseudomonadati</taxon>
        <taxon>Pseudomonadota</taxon>
        <taxon>Gammaproteobacteria</taxon>
        <taxon>Methylococcales</taxon>
        <taxon>Methylococcaceae</taxon>
        <taxon>Methylocaldum</taxon>
    </lineage>
</organism>
<keyword evidence="2" id="KW-1185">Reference proteome</keyword>
<evidence type="ECO:0000313" key="1">
    <source>
        <dbReference type="EMBL" id="CAI8900549.1"/>
    </source>
</evidence>
<name>A0ABM9I5E6_9GAMM</name>
<gene>
    <name evidence="1" type="ORF">MSZNOR_3431</name>
</gene>
<dbReference type="Proteomes" id="UP001162030">
    <property type="component" value="Chromosome"/>
</dbReference>
<sequence>MFDSRYEVVLADTEDSKEIHYALRYRVFCLEKRFENPTRFGRQMEMDQYDSQAVHFLVKDRVTNNWIAAARLIFNSVESLPISTVANIEIPERLHNVVIAEFSRLLILNSFRHSQRQAPAEPEILLGLIRAAREYSLSQNTENWVFLCRRAINRILGSVGIAMEQIGPACVYRGIRVPYLMDLNKAFDNVPRVSPRTHQMFSRTQTYFCYSDLYNLRVA</sequence>
<dbReference type="Pfam" id="PF13444">
    <property type="entry name" value="Acetyltransf_5"/>
    <property type="match status" value="1"/>
</dbReference>
<dbReference type="InterPro" id="IPR022484">
    <property type="entry name" value="PEP-CTERM/exosrtase_acylTfrase"/>
</dbReference>
<dbReference type="InterPro" id="IPR016181">
    <property type="entry name" value="Acyl_CoA_acyltransferase"/>
</dbReference>
<dbReference type="SUPFAM" id="SSF55729">
    <property type="entry name" value="Acyl-CoA N-acyltransferases (Nat)"/>
    <property type="match status" value="1"/>
</dbReference>
<dbReference type="Gene3D" id="3.40.630.30">
    <property type="match status" value="1"/>
</dbReference>
<proteinExistence type="predicted"/>
<dbReference type="EMBL" id="OX458333">
    <property type="protein sequence ID" value="CAI8900549.1"/>
    <property type="molecule type" value="Genomic_DNA"/>
</dbReference>
<dbReference type="NCBIfam" id="TIGR03694">
    <property type="entry name" value="exosort_acyl"/>
    <property type="match status" value="1"/>
</dbReference>